<protein>
    <recommendedName>
        <fullName evidence="10">Nuclear pore complex protein Nup160</fullName>
    </recommendedName>
</protein>
<keyword evidence="2" id="KW-0813">Transport</keyword>
<dbReference type="SUPFAM" id="SSF50998">
    <property type="entry name" value="Quinoprotein alcohol dehydrogenase-like"/>
    <property type="match status" value="1"/>
</dbReference>
<feature type="domain" description="NUP160 C-terminal TPR" evidence="6">
    <location>
        <begin position="1219"/>
        <end position="1404"/>
    </location>
</feature>
<dbReference type="InterPro" id="IPR056536">
    <property type="entry name" value="TPR_NUP160_C"/>
</dbReference>
<dbReference type="InterPro" id="IPR021717">
    <property type="entry name" value="Nucleoporin_Nup160"/>
</dbReference>
<dbReference type="PANTHER" id="PTHR21286:SF0">
    <property type="entry name" value="NUCLEAR PORE COMPLEX PROTEIN NUP160"/>
    <property type="match status" value="1"/>
</dbReference>
<dbReference type="Pfam" id="PF23347">
    <property type="entry name" value="TPR_Nup160_C"/>
    <property type="match status" value="1"/>
</dbReference>
<dbReference type="InterPro" id="IPR059141">
    <property type="entry name" value="Beta-prop_Nup120_160"/>
</dbReference>
<name>A0A1E3JL90_9TREE</name>
<dbReference type="Pfam" id="PF11715">
    <property type="entry name" value="Beta-prop_Nup120_160"/>
    <property type="match status" value="1"/>
</dbReference>
<dbReference type="GO" id="GO:0005643">
    <property type="term" value="C:nuclear pore"/>
    <property type="evidence" value="ECO:0007669"/>
    <property type="project" value="UniProtKB-ARBA"/>
</dbReference>
<accession>A0A1E3JL90</accession>
<comment type="subcellular location">
    <subcellularLocation>
        <location evidence="1">Nucleus</location>
    </subcellularLocation>
</comment>
<dbReference type="Proteomes" id="UP000095149">
    <property type="component" value="Unassembled WGS sequence"/>
</dbReference>
<dbReference type="EMBL" id="MEKH01000010">
    <property type="protein sequence ID" value="ODO01426.1"/>
    <property type="molecule type" value="Genomic_DNA"/>
</dbReference>
<dbReference type="InterPro" id="IPR015943">
    <property type="entry name" value="WD40/YVTN_repeat-like_dom_sf"/>
</dbReference>
<organism evidence="8 9">
    <name type="scientific">Cryptococcus amylolentus CBS 6273</name>
    <dbReference type="NCBI Taxonomy" id="1296118"/>
    <lineage>
        <taxon>Eukaryota</taxon>
        <taxon>Fungi</taxon>
        <taxon>Dikarya</taxon>
        <taxon>Basidiomycota</taxon>
        <taxon>Agaricomycotina</taxon>
        <taxon>Tremellomycetes</taxon>
        <taxon>Tremellales</taxon>
        <taxon>Cryptococcaceae</taxon>
        <taxon>Cryptococcus</taxon>
    </lineage>
</organism>
<evidence type="ECO:0000256" key="3">
    <source>
        <dbReference type="ARBA" id="ARBA00023242"/>
    </source>
</evidence>
<evidence type="ECO:0000259" key="6">
    <source>
        <dbReference type="Pfam" id="PF23347"/>
    </source>
</evidence>
<evidence type="ECO:0000313" key="8">
    <source>
        <dbReference type="EMBL" id="ODO01426.1"/>
    </source>
</evidence>
<dbReference type="GO" id="GO:0017056">
    <property type="term" value="F:structural constituent of nuclear pore"/>
    <property type="evidence" value="ECO:0007669"/>
    <property type="project" value="TreeGrafter"/>
</dbReference>
<comment type="caution">
    <text evidence="8">The sequence shown here is derived from an EMBL/GenBank/DDBJ whole genome shotgun (WGS) entry which is preliminary data.</text>
</comment>
<evidence type="ECO:0000256" key="1">
    <source>
        <dbReference type="ARBA" id="ARBA00004123"/>
    </source>
</evidence>
<evidence type="ECO:0000259" key="7">
    <source>
        <dbReference type="Pfam" id="PF23354"/>
    </source>
</evidence>
<dbReference type="OrthoDB" id="67716at2759"/>
<proteinExistence type="predicted"/>
<dbReference type="InterPro" id="IPR011047">
    <property type="entry name" value="Quinoprotein_ADH-like_sf"/>
</dbReference>
<feature type="domain" description="NUP160 middle TPR" evidence="7">
    <location>
        <begin position="940"/>
        <end position="1172"/>
    </location>
</feature>
<evidence type="ECO:0000256" key="4">
    <source>
        <dbReference type="SAM" id="MobiDB-lite"/>
    </source>
</evidence>
<evidence type="ECO:0008006" key="10">
    <source>
        <dbReference type="Google" id="ProtNLM"/>
    </source>
</evidence>
<sequence>MASYIPHHLVHAHLPAPPSLPVSTPELRIPTDETLSDELYTEPLHPEHAVSVAYDVENNILGRTIYNGYVLDLRPMGSTISKTRLPNSEGSESIRVFFPEPLRTLSSGLVRISPQEKRLYILVVSQANIVYRLNFPLGDFEPSSGERFSFTLQNGEQWSEEWEVPEDVIGSCGGVGATTVVDERTVVLGGGDGGIVILTRSGPYAPAFGEWQATHHRGSSMFRLPSLFSRSANSSEQITSFAEYETRDNLRILYTLSRDKRLRAWNVDTGSFLKMVDIRSSSQSLVVKGAEVPTSIDDNTVNQIRVVPHPFTTSRYSHLVVVFFSTPHSQAAAGSFVVYRVSTSGSGVNELSVAGERPCSSLSAGSELRGLEVVAPSKAQGVNSGWRLWVSWDREGSTFCETIPVDDIFQFTTYHASHDSSLLSDWQPVFPPSDARDFDAAYFDNLLSLQPPNPAEPEDNGDIPATFIEHLFHPGRFSPSTLQTALDDYIHLLSQKHPRVHFALPQAHTSLSKRFGAIVGAQVHPQVSQETGAVVVDVYRQELKLEWLSVWANVRELDRQGRWPVTTAVVEREVYILTREGISVPVLEDDAGVVNRLAKEEIDADAFLALPTGALSLYSALAAPGARLAATSIALAGSHLSFVLSHTDVQPDEDGVLAPGTLLDVFQRTVGDTLGAGQGEAVEDIGAGLWDAFLEGSLSEEDRLRAREVLSKGDSVLRGLKQSLDMLEDTSFPSSQSVPGAAFSGLGNALLTSTLSDLIASRHAFALHILLASLFLLCDSPPSEEDLEELVPILARSMTSYHRYRVLKWVATQTGEEAGERSSVGKAQKAQNGKKNSGDDGVSHSGEGDDGDGFGVKYSLLHSIFAHQIPQEASSSNHAIDTYLPAALAALTQIGLLSEDQTDLGAQASDVVLGNLIYADDHPLLAGAFTDLYPLSSGIAYIKGRAYLEADVVDGAVTFLERAAAGCRDNSLVPILPSTSGPNGLSAYYTHICETFRSHGAQEAVVRFGKLAIESAKYATGNEEERAVMKDLWTKVFMANLELSLYEEAYAVLASLPFIELKRDFLGHLISEMCERNEVGRLNALGFIGLQRDVEELLRFKARNSDPLRTPNYYKVLYSWHITRGDYKSSGEIMYLQGRRFAEGTSSSRLPAFELTAMQARSYLAAINALSLIEKKNAWVSVPGVPNKSLKGIKRRRMTTYIPEEEFTAGKKPVDIITLEDIQAEYALVLSRLRLSSKTPDLYDHGVVISPQETVGLFVQRGMYDVALSSAASLHVDMTDLFQSLATKCVELSRLQEHNVDINIATFLQTSSITSRLQGPPAALALHYLRVSLSQHDSSKTNFRYRQAVAETLFSINHDKKQGWRMPSWLVQWEMERDAEGWIGKAVRWGWVAEAVEWSLDLVRQATPPELLPKNKSNVVSLPYNLFDSVLAATEGGDEKDEEAVQRNAKMLRDEVKRRLEALEFF</sequence>
<feature type="region of interest" description="Disordered" evidence="4">
    <location>
        <begin position="818"/>
        <end position="848"/>
    </location>
</feature>
<reference evidence="8 9" key="1">
    <citation type="submission" date="2016-06" db="EMBL/GenBank/DDBJ databases">
        <title>Evolution of pathogenesis and genome organization in the Tremellales.</title>
        <authorList>
            <person name="Cuomo C."/>
            <person name="Litvintseva A."/>
            <person name="Heitman J."/>
            <person name="Chen Y."/>
            <person name="Sun S."/>
            <person name="Springer D."/>
            <person name="Dromer F."/>
            <person name="Young S."/>
            <person name="Zeng Q."/>
            <person name="Chapman S."/>
            <person name="Gujja S."/>
            <person name="Saif S."/>
            <person name="Birren B."/>
        </authorList>
    </citation>
    <scope>NUCLEOTIDE SEQUENCE [LARGE SCALE GENOMIC DNA]</scope>
    <source>
        <strain evidence="8 9">CBS 6273</strain>
    </source>
</reference>
<keyword evidence="3" id="KW-0539">Nucleus</keyword>
<gene>
    <name evidence="8" type="ORF">I350_06245</name>
</gene>
<feature type="domain" description="Nucleoporin Nup120/160 beta-propeller" evidence="5">
    <location>
        <begin position="87"/>
        <end position="584"/>
    </location>
</feature>
<evidence type="ECO:0000259" key="5">
    <source>
        <dbReference type="Pfam" id="PF11715"/>
    </source>
</evidence>
<evidence type="ECO:0000313" key="9">
    <source>
        <dbReference type="Proteomes" id="UP000095149"/>
    </source>
</evidence>
<dbReference type="InterPro" id="IPR056535">
    <property type="entry name" value="TPR_NUP160_M"/>
</dbReference>
<dbReference type="Pfam" id="PF23354">
    <property type="entry name" value="TPR_NUP160_120_M"/>
    <property type="match status" value="1"/>
</dbReference>
<dbReference type="Gene3D" id="2.130.10.10">
    <property type="entry name" value="YVTN repeat-like/Quinoprotein amine dehydrogenase"/>
    <property type="match status" value="1"/>
</dbReference>
<evidence type="ECO:0000256" key="2">
    <source>
        <dbReference type="ARBA" id="ARBA00022448"/>
    </source>
</evidence>
<dbReference type="PANTHER" id="PTHR21286">
    <property type="entry name" value="NUCLEAR PORE COMPLEX PROTEIN NUP160"/>
    <property type="match status" value="1"/>
</dbReference>